<keyword evidence="12" id="KW-1185">Reference proteome</keyword>
<evidence type="ECO:0000256" key="6">
    <source>
        <dbReference type="ARBA" id="ARBA00023204"/>
    </source>
</evidence>
<comment type="catalytic activity">
    <reaction evidence="1 8">
        <text>a 4-O-methyl-thymidine in DNA + L-cysteinyl-[protein] = a thymidine in DNA + S-methyl-L-cysteinyl-[protein]</text>
        <dbReference type="Rhea" id="RHEA:53428"/>
        <dbReference type="Rhea" id="RHEA-COMP:10131"/>
        <dbReference type="Rhea" id="RHEA-COMP:10132"/>
        <dbReference type="Rhea" id="RHEA-COMP:13555"/>
        <dbReference type="Rhea" id="RHEA-COMP:13556"/>
        <dbReference type="ChEBI" id="CHEBI:29950"/>
        <dbReference type="ChEBI" id="CHEBI:82612"/>
        <dbReference type="ChEBI" id="CHEBI:137386"/>
        <dbReference type="ChEBI" id="CHEBI:137387"/>
        <dbReference type="EC" id="2.1.1.63"/>
    </reaction>
</comment>
<dbReference type="HAMAP" id="MF_00772">
    <property type="entry name" value="OGT"/>
    <property type="match status" value="1"/>
</dbReference>
<evidence type="ECO:0000259" key="10">
    <source>
        <dbReference type="Pfam" id="PF02870"/>
    </source>
</evidence>
<comment type="miscellaneous">
    <text evidence="8">This enzyme catalyzes only one turnover and therefore is not strictly catalytic. According to one definition, an enzyme is a biocatalyst that acts repeatedly and over many reaction cycles.</text>
</comment>
<evidence type="ECO:0000313" key="12">
    <source>
        <dbReference type="Proteomes" id="UP001157109"/>
    </source>
</evidence>
<keyword evidence="3 8" id="KW-0489">Methyltransferase</keyword>
<feature type="domain" description="Methylguanine DNA methyltransferase ribonuclease-like" evidence="10">
    <location>
        <begin position="2"/>
        <end position="63"/>
    </location>
</feature>
<evidence type="ECO:0000256" key="8">
    <source>
        <dbReference type="HAMAP-Rule" id="MF_00772"/>
    </source>
</evidence>
<dbReference type="CDD" id="cd06445">
    <property type="entry name" value="ATase"/>
    <property type="match status" value="1"/>
</dbReference>
<keyword evidence="6 8" id="KW-0234">DNA repair</keyword>
<proteinExistence type="inferred from homology"/>
<organism evidence="11 12">
    <name type="scientific">Arsenicicoccus piscis</name>
    <dbReference type="NCBI Taxonomy" id="673954"/>
    <lineage>
        <taxon>Bacteria</taxon>
        <taxon>Bacillati</taxon>
        <taxon>Actinomycetota</taxon>
        <taxon>Actinomycetes</taxon>
        <taxon>Micrococcales</taxon>
        <taxon>Intrasporangiaceae</taxon>
        <taxon>Arsenicicoccus</taxon>
    </lineage>
</organism>
<dbReference type="PROSITE" id="PS00374">
    <property type="entry name" value="MGMT"/>
    <property type="match status" value="1"/>
</dbReference>
<dbReference type="Gene3D" id="3.30.160.70">
    <property type="entry name" value="Methylated DNA-protein cysteine methyltransferase domain"/>
    <property type="match status" value="1"/>
</dbReference>
<evidence type="ECO:0000259" key="9">
    <source>
        <dbReference type="Pfam" id="PF01035"/>
    </source>
</evidence>
<dbReference type="InterPro" id="IPR036388">
    <property type="entry name" value="WH-like_DNA-bd_sf"/>
</dbReference>
<name>A0ABQ6HTH8_9MICO</name>
<feature type="domain" description="Methylated-DNA-[protein]-cysteine S-methyltransferase DNA binding" evidence="9">
    <location>
        <begin position="71"/>
        <end position="147"/>
    </location>
</feature>
<dbReference type="Pfam" id="PF02870">
    <property type="entry name" value="Methyltransf_1N"/>
    <property type="match status" value="1"/>
</dbReference>
<sequence>MATDQGLVRLAFETEGVDQVLATLAHTVSPRILRAPARTEQVARELDEFFAGRRRTFDVPLDLRLSEHFGLTVRRHLLTIPYGRTESYAEVAREVGNPKAVRAVGTACARNPIPVVVPCHRVLRSDGSLGGYRGGPDAKRLLLDLEAAA</sequence>
<evidence type="ECO:0000256" key="1">
    <source>
        <dbReference type="ARBA" id="ARBA00001286"/>
    </source>
</evidence>
<dbReference type="SUPFAM" id="SSF46767">
    <property type="entry name" value="Methylated DNA-protein cysteine methyltransferase, C-terminal domain"/>
    <property type="match status" value="1"/>
</dbReference>
<dbReference type="PANTHER" id="PTHR10815">
    <property type="entry name" value="METHYLATED-DNA--PROTEIN-CYSTEINE METHYLTRANSFERASE"/>
    <property type="match status" value="1"/>
</dbReference>
<dbReference type="PANTHER" id="PTHR10815:SF13">
    <property type="entry name" value="METHYLATED-DNA--PROTEIN-CYSTEINE METHYLTRANSFERASE"/>
    <property type="match status" value="1"/>
</dbReference>
<evidence type="ECO:0000256" key="7">
    <source>
        <dbReference type="ARBA" id="ARBA00049348"/>
    </source>
</evidence>
<accession>A0ABQ6HTH8</accession>
<dbReference type="InterPro" id="IPR014048">
    <property type="entry name" value="MethylDNA_cys_MeTrfase_DNA-bd"/>
</dbReference>
<dbReference type="InterPro" id="IPR008332">
    <property type="entry name" value="MethylG_MeTrfase_N"/>
</dbReference>
<evidence type="ECO:0000256" key="4">
    <source>
        <dbReference type="ARBA" id="ARBA00022679"/>
    </source>
</evidence>
<dbReference type="InterPro" id="IPR001497">
    <property type="entry name" value="MethylDNA_cys_MeTrfase_AS"/>
</dbReference>
<dbReference type="EC" id="2.1.1.63" evidence="8"/>
<comment type="similarity">
    <text evidence="8">Belongs to the MGMT family.</text>
</comment>
<evidence type="ECO:0000313" key="11">
    <source>
        <dbReference type="EMBL" id="GMA21789.1"/>
    </source>
</evidence>
<feature type="active site" description="Nucleophile; methyl group acceptor" evidence="8">
    <location>
        <position position="119"/>
    </location>
</feature>
<protein>
    <recommendedName>
        <fullName evidence="8">Methylated-DNA--protein-cysteine methyltransferase</fullName>
        <ecNumber evidence="8">2.1.1.63</ecNumber>
    </recommendedName>
    <alternativeName>
        <fullName evidence="8">6-O-methylguanine-DNA methyltransferase</fullName>
        <shortName evidence="8">MGMT</shortName>
    </alternativeName>
    <alternativeName>
        <fullName evidence="8">O-6-methylguanine-DNA-alkyltransferase</fullName>
    </alternativeName>
</protein>
<keyword evidence="2 8" id="KW-0963">Cytoplasm</keyword>
<dbReference type="InterPro" id="IPR036631">
    <property type="entry name" value="MGMT_N_sf"/>
</dbReference>
<evidence type="ECO:0000256" key="3">
    <source>
        <dbReference type="ARBA" id="ARBA00022603"/>
    </source>
</evidence>
<dbReference type="NCBIfam" id="TIGR00589">
    <property type="entry name" value="ogt"/>
    <property type="match status" value="1"/>
</dbReference>
<reference evidence="12" key="1">
    <citation type="journal article" date="2019" name="Int. J. Syst. Evol. Microbiol.">
        <title>The Global Catalogue of Microorganisms (GCM) 10K type strain sequencing project: providing services to taxonomists for standard genome sequencing and annotation.</title>
        <authorList>
            <consortium name="The Broad Institute Genomics Platform"/>
            <consortium name="The Broad Institute Genome Sequencing Center for Infectious Disease"/>
            <person name="Wu L."/>
            <person name="Ma J."/>
        </authorList>
    </citation>
    <scope>NUCLEOTIDE SEQUENCE [LARGE SCALE GENOMIC DNA]</scope>
    <source>
        <strain evidence="12">NBRC 105830</strain>
    </source>
</reference>
<dbReference type="SUPFAM" id="SSF53155">
    <property type="entry name" value="Methylated DNA-protein cysteine methyltransferase domain"/>
    <property type="match status" value="1"/>
</dbReference>
<gene>
    <name evidence="11" type="ORF">GCM10025862_38100</name>
</gene>
<comment type="catalytic activity">
    <reaction evidence="7 8">
        <text>a 6-O-methyl-2'-deoxyguanosine in DNA + L-cysteinyl-[protein] = S-methyl-L-cysteinyl-[protein] + a 2'-deoxyguanosine in DNA</text>
        <dbReference type="Rhea" id="RHEA:24000"/>
        <dbReference type="Rhea" id="RHEA-COMP:10131"/>
        <dbReference type="Rhea" id="RHEA-COMP:10132"/>
        <dbReference type="Rhea" id="RHEA-COMP:11367"/>
        <dbReference type="Rhea" id="RHEA-COMP:11368"/>
        <dbReference type="ChEBI" id="CHEBI:29950"/>
        <dbReference type="ChEBI" id="CHEBI:82612"/>
        <dbReference type="ChEBI" id="CHEBI:85445"/>
        <dbReference type="ChEBI" id="CHEBI:85448"/>
        <dbReference type="EC" id="2.1.1.63"/>
    </reaction>
</comment>
<dbReference type="Pfam" id="PF01035">
    <property type="entry name" value="DNA_binding_1"/>
    <property type="match status" value="1"/>
</dbReference>
<evidence type="ECO:0000256" key="5">
    <source>
        <dbReference type="ARBA" id="ARBA00022763"/>
    </source>
</evidence>
<comment type="caution">
    <text evidence="11">The sequence shown here is derived from an EMBL/GenBank/DDBJ whole genome shotgun (WGS) entry which is preliminary data.</text>
</comment>
<keyword evidence="5 8" id="KW-0227">DNA damage</keyword>
<dbReference type="Gene3D" id="1.10.10.10">
    <property type="entry name" value="Winged helix-like DNA-binding domain superfamily/Winged helix DNA-binding domain"/>
    <property type="match status" value="1"/>
</dbReference>
<dbReference type="InterPro" id="IPR036217">
    <property type="entry name" value="MethylDNA_cys_MeTrfase_DNAb"/>
</dbReference>
<keyword evidence="4 8" id="KW-0808">Transferase</keyword>
<dbReference type="EMBL" id="BSUJ01000001">
    <property type="protein sequence ID" value="GMA21789.1"/>
    <property type="molecule type" value="Genomic_DNA"/>
</dbReference>
<evidence type="ECO:0000256" key="2">
    <source>
        <dbReference type="ARBA" id="ARBA00022490"/>
    </source>
</evidence>
<comment type="subcellular location">
    <subcellularLocation>
        <location evidence="8">Cytoplasm</location>
    </subcellularLocation>
</comment>
<dbReference type="InterPro" id="IPR023546">
    <property type="entry name" value="MGMT"/>
</dbReference>
<comment type="function">
    <text evidence="8">Involved in the cellular defense against the biological effects of O6-methylguanine (O6-MeG) and O4-methylthymine (O4-MeT) in DNA. Repairs the methylated nucleobase in DNA by stoichiometrically transferring the methyl group to a cysteine residue in the enzyme. This is a suicide reaction: the enzyme is irreversibly inactivated.</text>
</comment>
<dbReference type="Proteomes" id="UP001157109">
    <property type="component" value="Unassembled WGS sequence"/>
</dbReference>